<dbReference type="AlphaFoldDB" id="A0A0C3QL09"/>
<accession>A0A0C3QL09</accession>
<dbReference type="EMBL" id="KN822949">
    <property type="protein sequence ID" value="KIO33310.1"/>
    <property type="molecule type" value="Genomic_DNA"/>
</dbReference>
<evidence type="ECO:0000313" key="2">
    <source>
        <dbReference type="Proteomes" id="UP000054248"/>
    </source>
</evidence>
<dbReference type="OrthoDB" id="3233884at2759"/>
<dbReference type="HOGENOM" id="CLU_167754_0_0_1"/>
<dbReference type="SUPFAM" id="SSF54768">
    <property type="entry name" value="dsRNA-binding domain-like"/>
    <property type="match status" value="1"/>
</dbReference>
<reference evidence="2" key="2">
    <citation type="submission" date="2015-01" db="EMBL/GenBank/DDBJ databases">
        <title>Evolutionary Origins and Diversification of the Mycorrhizal Mutualists.</title>
        <authorList>
            <consortium name="DOE Joint Genome Institute"/>
            <consortium name="Mycorrhizal Genomics Consortium"/>
            <person name="Kohler A."/>
            <person name="Kuo A."/>
            <person name="Nagy L.G."/>
            <person name="Floudas D."/>
            <person name="Copeland A."/>
            <person name="Barry K.W."/>
            <person name="Cichocki N."/>
            <person name="Veneault-Fourrey C."/>
            <person name="LaButti K."/>
            <person name="Lindquist E.A."/>
            <person name="Lipzen A."/>
            <person name="Lundell T."/>
            <person name="Morin E."/>
            <person name="Murat C."/>
            <person name="Riley R."/>
            <person name="Ohm R."/>
            <person name="Sun H."/>
            <person name="Tunlid A."/>
            <person name="Henrissat B."/>
            <person name="Grigoriev I.V."/>
            <person name="Hibbett D.S."/>
            <person name="Martin F."/>
        </authorList>
    </citation>
    <scope>NUCLEOTIDE SEQUENCE [LARGE SCALE GENOMIC DNA]</scope>
    <source>
        <strain evidence="2">MUT 4182</strain>
    </source>
</reference>
<organism evidence="1 2">
    <name type="scientific">Tulasnella calospora MUT 4182</name>
    <dbReference type="NCBI Taxonomy" id="1051891"/>
    <lineage>
        <taxon>Eukaryota</taxon>
        <taxon>Fungi</taxon>
        <taxon>Dikarya</taxon>
        <taxon>Basidiomycota</taxon>
        <taxon>Agaricomycotina</taxon>
        <taxon>Agaricomycetes</taxon>
        <taxon>Cantharellales</taxon>
        <taxon>Tulasnellaceae</taxon>
        <taxon>Tulasnella</taxon>
    </lineage>
</organism>
<evidence type="ECO:0008006" key="3">
    <source>
        <dbReference type="Google" id="ProtNLM"/>
    </source>
</evidence>
<sequence length="95" mass="10355">MMSYATTAPAAASNSTEPRWQMLLHNLQMQGKVYYMESAVADGPRHDETWTAYVFLLDAPEGVGKVIGQFCGRAKSRQAAREQASGQALAALGQY</sequence>
<gene>
    <name evidence="1" type="ORF">M407DRAFT_241111</name>
</gene>
<proteinExistence type="predicted"/>
<evidence type="ECO:0000313" key="1">
    <source>
        <dbReference type="EMBL" id="KIO33310.1"/>
    </source>
</evidence>
<name>A0A0C3QL09_9AGAM</name>
<keyword evidence="2" id="KW-1185">Reference proteome</keyword>
<protein>
    <recommendedName>
        <fullName evidence="3">DRBM domain-containing protein</fullName>
    </recommendedName>
</protein>
<dbReference type="Proteomes" id="UP000054248">
    <property type="component" value="Unassembled WGS sequence"/>
</dbReference>
<reference evidence="1 2" key="1">
    <citation type="submission" date="2014-04" db="EMBL/GenBank/DDBJ databases">
        <authorList>
            <consortium name="DOE Joint Genome Institute"/>
            <person name="Kuo A."/>
            <person name="Girlanda M."/>
            <person name="Perotto S."/>
            <person name="Kohler A."/>
            <person name="Nagy L.G."/>
            <person name="Floudas D."/>
            <person name="Copeland A."/>
            <person name="Barry K.W."/>
            <person name="Cichocki N."/>
            <person name="Veneault-Fourrey C."/>
            <person name="LaButti K."/>
            <person name="Lindquist E.A."/>
            <person name="Lipzen A."/>
            <person name="Lundell T."/>
            <person name="Morin E."/>
            <person name="Murat C."/>
            <person name="Sun H."/>
            <person name="Tunlid A."/>
            <person name="Henrissat B."/>
            <person name="Grigoriev I.V."/>
            <person name="Hibbett D.S."/>
            <person name="Martin F."/>
            <person name="Nordberg H.P."/>
            <person name="Cantor M.N."/>
            <person name="Hua S.X."/>
        </authorList>
    </citation>
    <scope>NUCLEOTIDE SEQUENCE [LARGE SCALE GENOMIC DNA]</scope>
    <source>
        <strain evidence="1 2">MUT 4182</strain>
    </source>
</reference>